<feature type="domain" description="ATPase AAA-type core" evidence="1">
    <location>
        <begin position="24"/>
        <end position="282"/>
    </location>
</feature>
<dbReference type="GO" id="GO:0005524">
    <property type="term" value="F:ATP binding"/>
    <property type="evidence" value="ECO:0007669"/>
    <property type="project" value="UniProtKB-KW"/>
</dbReference>
<proteinExistence type="predicted"/>
<evidence type="ECO:0000313" key="3">
    <source>
        <dbReference type="Proteomes" id="UP000729701"/>
    </source>
</evidence>
<dbReference type="InterPro" id="IPR027417">
    <property type="entry name" value="P-loop_NTPase"/>
</dbReference>
<dbReference type="Proteomes" id="UP000729701">
    <property type="component" value="Unassembled WGS sequence"/>
</dbReference>
<organism evidence="2 3">
    <name type="scientific">Cyanomargarita calcarea GSE-NOS-MK-12-04C</name>
    <dbReference type="NCBI Taxonomy" id="2839659"/>
    <lineage>
        <taxon>Bacteria</taxon>
        <taxon>Bacillati</taxon>
        <taxon>Cyanobacteriota</taxon>
        <taxon>Cyanophyceae</taxon>
        <taxon>Nostocales</taxon>
        <taxon>Cyanomargaritaceae</taxon>
        <taxon>Cyanomargarita</taxon>
    </lineage>
</organism>
<sequence>MFEYLLLEDFGIFTRFQWQEHQKINIIIGENDTGKTYILKLLYCIAKSLEEYTKGSESDNKSWKEILSEKIFWVYQPSKLKLGEIVRKGGNRLNVEAQLQGDEYSFSFGKDTKDTITRCSEGKKINLSALYLPTKEILTAFEAIATINEQLRIFGFDQTYQDLIQALRVPSSLKKLDKPLEDILVNLHTLFQGELSVEKTRFVFKRGREKYDMSQVAEGIKKISILTTLIRNRTIKEGTILFLDEPETNLHPRAIIALCEMLFALSQVGVQIYMATHSYFVLKQFELLARRHQQNIQLCCLERLENISVKFHNLKEGMPDNPIIDASIQLYEDDVRLDLQA</sequence>
<name>A0A951QSV8_9CYAN</name>
<evidence type="ECO:0000313" key="2">
    <source>
        <dbReference type="EMBL" id="MBW4671582.1"/>
    </source>
</evidence>
<accession>A0A951QSV8</accession>
<dbReference type="PANTHER" id="PTHR43581">
    <property type="entry name" value="ATP/GTP PHOSPHATASE"/>
    <property type="match status" value="1"/>
</dbReference>
<dbReference type="Gene3D" id="3.40.50.300">
    <property type="entry name" value="P-loop containing nucleotide triphosphate hydrolases"/>
    <property type="match status" value="1"/>
</dbReference>
<keyword evidence="2" id="KW-0547">Nucleotide-binding</keyword>
<keyword evidence="2" id="KW-0067">ATP-binding</keyword>
<gene>
    <name evidence="2" type="ORF">KME60_30190</name>
</gene>
<dbReference type="InterPro" id="IPR003959">
    <property type="entry name" value="ATPase_AAA_core"/>
</dbReference>
<dbReference type="EMBL" id="JAHHGZ010000049">
    <property type="protein sequence ID" value="MBW4671582.1"/>
    <property type="molecule type" value="Genomic_DNA"/>
</dbReference>
<protein>
    <submittedName>
        <fullName evidence="2">ATP-binding protein</fullName>
    </submittedName>
</protein>
<reference evidence="2" key="2">
    <citation type="journal article" date="2022" name="Microbiol. Resour. Announc.">
        <title>Metagenome Sequencing to Explore Phylogenomics of Terrestrial Cyanobacteria.</title>
        <authorList>
            <person name="Ward R.D."/>
            <person name="Stajich J.E."/>
            <person name="Johansen J.R."/>
            <person name="Huntemann M."/>
            <person name="Clum A."/>
            <person name="Foster B."/>
            <person name="Foster B."/>
            <person name="Roux S."/>
            <person name="Palaniappan K."/>
            <person name="Varghese N."/>
            <person name="Mukherjee S."/>
            <person name="Reddy T.B.K."/>
            <person name="Daum C."/>
            <person name="Copeland A."/>
            <person name="Chen I.A."/>
            <person name="Ivanova N.N."/>
            <person name="Kyrpides N.C."/>
            <person name="Shapiro N."/>
            <person name="Eloe-Fadrosh E.A."/>
            <person name="Pietrasiak N."/>
        </authorList>
    </citation>
    <scope>NUCLEOTIDE SEQUENCE</scope>
    <source>
        <strain evidence="2">GSE-NOS-MK-12-04C</strain>
    </source>
</reference>
<dbReference type="SUPFAM" id="SSF52540">
    <property type="entry name" value="P-loop containing nucleoside triphosphate hydrolases"/>
    <property type="match status" value="1"/>
</dbReference>
<dbReference type="InterPro" id="IPR051396">
    <property type="entry name" value="Bact_Antivir_Def_Nuclease"/>
</dbReference>
<evidence type="ECO:0000259" key="1">
    <source>
        <dbReference type="Pfam" id="PF13304"/>
    </source>
</evidence>
<reference evidence="2" key="1">
    <citation type="submission" date="2021-05" db="EMBL/GenBank/DDBJ databases">
        <authorList>
            <person name="Pietrasiak N."/>
            <person name="Ward R."/>
            <person name="Stajich J.E."/>
            <person name="Kurbessoian T."/>
        </authorList>
    </citation>
    <scope>NUCLEOTIDE SEQUENCE</scope>
    <source>
        <strain evidence="2">GSE-NOS-MK-12-04C</strain>
    </source>
</reference>
<comment type="caution">
    <text evidence="2">The sequence shown here is derived from an EMBL/GenBank/DDBJ whole genome shotgun (WGS) entry which is preliminary data.</text>
</comment>
<dbReference type="AlphaFoldDB" id="A0A951QSV8"/>
<dbReference type="Pfam" id="PF13304">
    <property type="entry name" value="AAA_21"/>
    <property type="match status" value="1"/>
</dbReference>
<dbReference type="PANTHER" id="PTHR43581:SF4">
    <property type="entry name" value="ATP_GTP PHOSPHATASE"/>
    <property type="match status" value="1"/>
</dbReference>
<dbReference type="GO" id="GO:0016887">
    <property type="term" value="F:ATP hydrolysis activity"/>
    <property type="evidence" value="ECO:0007669"/>
    <property type="project" value="InterPro"/>
</dbReference>
<dbReference type="CDD" id="cd00267">
    <property type="entry name" value="ABC_ATPase"/>
    <property type="match status" value="1"/>
</dbReference>